<evidence type="ECO:0000313" key="3">
    <source>
        <dbReference type="Proteomes" id="UP000238924"/>
    </source>
</evidence>
<comment type="caution">
    <text evidence="2">The sequence shown here is derived from an EMBL/GenBank/DDBJ whole genome shotgun (WGS) entry which is preliminary data.</text>
</comment>
<dbReference type="PANTHER" id="PTHR22916">
    <property type="entry name" value="GLYCOSYLTRANSFERASE"/>
    <property type="match status" value="1"/>
</dbReference>
<feature type="domain" description="Glycosyltransferase 2-like" evidence="1">
    <location>
        <begin position="10"/>
        <end position="55"/>
    </location>
</feature>
<dbReference type="EMBL" id="JJMJ01000191">
    <property type="protein sequence ID" value="PPS21353.1"/>
    <property type="molecule type" value="Genomic_DNA"/>
</dbReference>
<dbReference type="InterPro" id="IPR029044">
    <property type="entry name" value="Nucleotide-diphossugar_trans"/>
</dbReference>
<reference evidence="2 3" key="1">
    <citation type="submission" date="2014-04" db="EMBL/GenBank/DDBJ databases">
        <title>Whole genome sequence of 'Brachyspira hampsonii' D13-03603F2.</title>
        <authorList>
            <person name="Patterson A.H."/>
            <person name="Chaban B."/>
            <person name="Fernando C."/>
            <person name="Harding J.C."/>
            <person name="Hill J.E."/>
        </authorList>
    </citation>
    <scope>NUCLEOTIDE SEQUENCE [LARGE SCALE GENOMIC DNA]</scope>
    <source>
        <strain evidence="2 3">D13-03603F2</strain>
    </source>
</reference>
<evidence type="ECO:0000259" key="1">
    <source>
        <dbReference type="Pfam" id="PF00535"/>
    </source>
</evidence>
<accession>A0ABX5B2F9</accession>
<keyword evidence="3" id="KW-1185">Reference proteome</keyword>
<dbReference type="SUPFAM" id="SSF53448">
    <property type="entry name" value="Nucleotide-diphospho-sugar transferases"/>
    <property type="match status" value="1"/>
</dbReference>
<evidence type="ECO:0000313" key="2">
    <source>
        <dbReference type="EMBL" id="PPS21353.1"/>
    </source>
</evidence>
<dbReference type="CDD" id="cd00761">
    <property type="entry name" value="Glyco_tranf_GTA_type"/>
    <property type="match status" value="1"/>
</dbReference>
<name>A0ABX5B2F9_9SPIR</name>
<sequence>MMSNNLPLVSIIITTYNRAELLKRAINSAVEQTYQNIEIIISDNASTDNTEDVVNIISIIMKILHI</sequence>
<gene>
    <name evidence="2" type="ORF">DJ52_11395</name>
</gene>
<organism evidence="2 3">
    <name type="scientific">Brachyspira murdochii</name>
    <dbReference type="NCBI Taxonomy" id="84378"/>
    <lineage>
        <taxon>Bacteria</taxon>
        <taxon>Pseudomonadati</taxon>
        <taxon>Spirochaetota</taxon>
        <taxon>Spirochaetia</taxon>
        <taxon>Brachyspirales</taxon>
        <taxon>Brachyspiraceae</taxon>
        <taxon>Brachyspira</taxon>
    </lineage>
</organism>
<dbReference type="Pfam" id="PF00535">
    <property type="entry name" value="Glycos_transf_2"/>
    <property type="match status" value="1"/>
</dbReference>
<dbReference type="PANTHER" id="PTHR22916:SF3">
    <property type="entry name" value="UDP-GLCNAC:BETAGAL BETA-1,3-N-ACETYLGLUCOSAMINYLTRANSFERASE-LIKE PROTEIN 1"/>
    <property type="match status" value="1"/>
</dbReference>
<dbReference type="Gene3D" id="3.90.550.10">
    <property type="entry name" value="Spore Coat Polysaccharide Biosynthesis Protein SpsA, Chain A"/>
    <property type="match status" value="1"/>
</dbReference>
<proteinExistence type="predicted"/>
<dbReference type="Proteomes" id="UP000238924">
    <property type="component" value="Unassembled WGS sequence"/>
</dbReference>
<dbReference type="InterPro" id="IPR001173">
    <property type="entry name" value="Glyco_trans_2-like"/>
</dbReference>
<protein>
    <recommendedName>
        <fullName evidence="1">Glycosyltransferase 2-like domain-containing protein</fullName>
    </recommendedName>
</protein>